<evidence type="ECO:0000256" key="9">
    <source>
        <dbReference type="ARBA" id="ARBA00023125"/>
    </source>
</evidence>
<organism evidence="13 14">
    <name type="scientific">Aedes albopictus</name>
    <name type="common">Asian tiger mosquito</name>
    <name type="synonym">Stegomyia albopicta</name>
    <dbReference type="NCBI Taxonomy" id="7160"/>
    <lineage>
        <taxon>Eukaryota</taxon>
        <taxon>Metazoa</taxon>
        <taxon>Ecdysozoa</taxon>
        <taxon>Arthropoda</taxon>
        <taxon>Hexapoda</taxon>
        <taxon>Insecta</taxon>
        <taxon>Pterygota</taxon>
        <taxon>Neoptera</taxon>
        <taxon>Endopterygota</taxon>
        <taxon>Diptera</taxon>
        <taxon>Nematocera</taxon>
        <taxon>Culicoidea</taxon>
        <taxon>Culicidae</taxon>
        <taxon>Culicinae</taxon>
        <taxon>Aedini</taxon>
        <taxon>Aedes</taxon>
        <taxon>Stegomyia</taxon>
    </lineage>
</organism>
<feature type="region of interest" description="Disordered" evidence="11">
    <location>
        <begin position="515"/>
        <end position="564"/>
    </location>
</feature>
<keyword evidence="3 10" id="KW-0004">4Fe-4S</keyword>
<evidence type="ECO:0000313" key="14">
    <source>
        <dbReference type="Proteomes" id="UP000069940"/>
    </source>
</evidence>
<dbReference type="InterPro" id="IPR007238">
    <property type="entry name" value="DNA_primase_lsu_euk/arc"/>
</dbReference>
<dbReference type="InterPro" id="IPR058560">
    <property type="entry name" value="DNA_primase_C"/>
</dbReference>
<comment type="cofactor">
    <cofactor evidence="10">
        <name>[4Fe-4S] cluster</name>
        <dbReference type="ChEBI" id="CHEBI:49883"/>
    </cofactor>
    <text evidence="10">Binds 1 [4Fe-4S] cluster.</text>
</comment>
<evidence type="ECO:0000256" key="1">
    <source>
        <dbReference type="ARBA" id="ARBA00010564"/>
    </source>
</evidence>
<feature type="region of interest" description="Disordered" evidence="11">
    <location>
        <begin position="469"/>
        <end position="502"/>
    </location>
</feature>
<dbReference type="Pfam" id="PF26466">
    <property type="entry name" value="DNA_primase_lrg_N"/>
    <property type="match status" value="1"/>
</dbReference>
<evidence type="ECO:0000256" key="8">
    <source>
        <dbReference type="ARBA" id="ARBA00023014"/>
    </source>
</evidence>
<dbReference type="Gene3D" id="1.20.930.80">
    <property type="match status" value="1"/>
</dbReference>
<evidence type="ECO:0000256" key="2">
    <source>
        <dbReference type="ARBA" id="ARBA00019038"/>
    </source>
</evidence>
<keyword evidence="7 10" id="KW-0408">Iron</keyword>
<accession>A0ABM1XVD6</accession>
<dbReference type="EnsemblMetazoa" id="AALFPA23_003244.R3485">
    <property type="protein sequence ID" value="AALFPA23_003244.P3485"/>
    <property type="gene ID" value="AALFPA23_003244"/>
</dbReference>
<feature type="compositionally biased region" description="Polar residues" evidence="11">
    <location>
        <begin position="472"/>
        <end position="501"/>
    </location>
</feature>
<keyword evidence="14" id="KW-1185">Reference proteome</keyword>
<evidence type="ECO:0000256" key="5">
    <source>
        <dbReference type="ARBA" id="ARBA00022705"/>
    </source>
</evidence>
<evidence type="ECO:0000256" key="6">
    <source>
        <dbReference type="ARBA" id="ARBA00022723"/>
    </source>
</evidence>
<keyword evidence="4 10" id="KW-0639">Primosome</keyword>
<keyword evidence="8 10" id="KW-0411">Iron-sulfur</keyword>
<dbReference type="Pfam" id="PF04104">
    <property type="entry name" value="DNA_primase_lrg"/>
    <property type="match status" value="1"/>
</dbReference>
<keyword evidence="5 10" id="KW-0235">DNA replication</keyword>
<evidence type="ECO:0000259" key="12">
    <source>
        <dbReference type="Pfam" id="PF04104"/>
    </source>
</evidence>
<evidence type="ECO:0000256" key="4">
    <source>
        <dbReference type="ARBA" id="ARBA00022515"/>
    </source>
</evidence>
<protein>
    <recommendedName>
        <fullName evidence="2 10">DNA primase large subunit</fullName>
    </recommendedName>
</protein>
<reference evidence="13" key="2">
    <citation type="submission" date="2025-05" db="UniProtKB">
        <authorList>
            <consortium name="EnsemblMetazoa"/>
        </authorList>
    </citation>
    <scope>IDENTIFICATION</scope>
    <source>
        <strain evidence="13">Foshan</strain>
    </source>
</reference>
<dbReference type="PANTHER" id="PTHR10537">
    <property type="entry name" value="DNA PRIMASE LARGE SUBUNIT"/>
    <property type="match status" value="1"/>
</dbReference>
<comment type="similarity">
    <text evidence="1 10">Belongs to the eukaryotic-type primase large subunit family.</text>
</comment>
<evidence type="ECO:0000256" key="3">
    <source>
        <dbReference type="ARBA" id="ARBA00022485"/>
    </source>
</evidence>
<name>A0ABM1XVD6_AEDAL</name>
<evidence type="ECO:0000256" key="10">
    <source>
        <dbReference type="PIRNR" id="PIRNR009449"/>
    </source>
</evidence>
<evidence type="ECO:0000256" key="7">
    <source>
        <dbReference type="ARBA" id="ARBA00023004"/>
    </source>
</evidence>
<dbReference type="GeneID" id="109423063"/>
<feature type="domain" description="DNA primase large subunit C-terminal" evidence="12">
    <location>
        <begin position="287"/>
        <end position="456"/>
    </location>
</feature>
<reference evidence="14" key="1">
    <citation type="journal article" date="2015" name="Proc. Natl. Acad. Sci. U.S.A.">
        <title>Genome sequence of the Asian Tiger mosquito, Aedes albopictus, reveals insights into its biology, genetics, and evolution.</title>
        <authorList>
            <person name="Chen X.G."/>
            <person name="Jiang X."/>
            <person name="Gu J."/>
            <person name="Xu M."/>
            <person name="Wu Y."/>
            <person name="Deng Y."/>
            <person name="Zhang C."/>
            <person name="Bonizzoni M."/>
            <person name="Dermauw W."/>
            <person name="Vontas J."/>
            <person name="Armbruster P."/>
            <person name="Huang X."/>
            <person name="Yang Y."/>
            <person name="Zhang H."/>
            <person name="He W."/>
            <person name="Peng H."/>
            <person name="Liu Y."/>
            <person name="Wu K."/>
            <person name="Chen J."/>
            <person name="Lirakis M."/>
            <person name="Topalis P."/>
            <person name="Van Leeuwen T."/>
            <person name="Hall A.B."/>
            <person name="Jiang X."/>
            <person name="Thorpe C."/>
            <person name="Mueller R.L."/>
            <person name="Sun C."/>
            <person name="Waterhouse R.M."/>
            <person name="Yan G."/>
            <person name="Tu Z.J."/>
            <person name="Fang X."/>
            <person name="James A.A."/>
        </authorList>
    </citation>
    <scope>NUCLEOTIDE SEQUENCE [LARGE SCALE GENOMIC DNA]</scope>
    <source>
        <strain evidence="14">Foshan</strain>
    </source>
</reference>
<dbReference type="PANTHER" id="PTHR10537:SF3">
    <property type="entry name" value="DNA PRIMASE LARGE SUBUNIT"/>
    <property type="match status" value="1"/>
</dbReference>
<evidence type="ECO:0000313" key="13">
    <source>
        <dbReference type="EnsemblMetazoa" id="AALFPA23_003244.P3485"/>
    </source>
</evidence>
<dbReference type="PIRSF" id="PIRSF009449">
    <property type="entry name" value="DNA_primase_large_subunit"/>
    <property type="match status" value="1"/>
</dbReference>
<feature type="compositionally biased region" description="Basic and acidic residues" evidence="11">
    <location>
        <begin position="515"/>
        <end position="528"/>
    </location>
</feature>
<dbReference type="InterPro" id="IPR016558">
    <property type="entry name" value="DNA_primase_lsu_euk"/>
</dbReference>
<keyword evidence="6 10" id="KW-0479">Metal-binding</keyword>
<sequence length="564" mass="65136">MEFSRRSRLRPEAQFGMDSVLDWLIPHNVALYAIPPMVDLSITELQSLALERLKVLRILEQATNKNLKLSSDEGRETVFNEMNHAGLKHYVRLCQGNHSKDQDLAARRKDYLSHFILRFAYCGTEELRRWFITREMELFRLKFAGLSPQDVKDFVMKYEMGYLPLTAEQKSEIKDGLYDSTIYHSVMQIESMDFYKVRFTDVLDLVRGRRCYLRAGFAYVCASDFVSIIANKHQQLLEDGLQAHLRLLPEVENDERFAMILKELHTSYTGKDYRVSKTGQIPIESLDQLSKKSYPLCMRYCHDTLRSKHHMKHGGRMQYGLFLKAIGVTMEDSLRFWREEFTRGTVTLEKFEKEHAYNIRHNYGKEGSRINYAAYNCMKIITTNVSPQDTHGCPFKIWEPSVLKTKLSAFGLSAAHAEEVVGFASRGHYQIACGKYFEISHNTKLEEGITHPNQYFDLSQITVGARAPKVKPQNQNRRTFGSQDTSMASVRSTQQDTTTMNADDDTELWELMESNEKEAKEGIKHESLLLKQPEPAGNTQAKKPTSEWGDDEDFDVSQVEMDQN</sequence>
<dbReference type="Proteomes" id="UP000069940">
    <property type="component" value="Unassembled WGS sequence"/>
</dbReference>
<proteinExistence type="inferred from homology"/>
<comment type="function">
    <text evidence="10">Regulatory subunit of the DNA primase complex and component of the DNA polymerase alpha complex (also known as the alpha DNA polymerase-primase complex) which play an essential role in the initiation of DNA synthesis. The primase subunit of the polymerase alpha complex initiates DNA synthesis by oligomerising short RNA primers on both leading and lagging strands.</text>
</comment>
<dbReference type="CDD" id="cd07322">
    <property type="entry name" value="PriL_PriS_Eukaryotic"/>
    <property type="match status" value="1"/>
</dbReference>
<dbReference type="RefSeq" id="XP_029708379.1">
    <property type="nucleotide sequence ID" value="XM_029852519.2"/>
</dbReference>
<evidence type="ECO:0000256" key="11">
    <source>
        <dbReference type="SAM" id="MobiDB-lite"/>
    </source>
</evidence>
<keyword evidence="9 10" id="KW-0238">DNA-binding</keyword>